<evidence type="ECO:0000256" key="1">
    <source>
        <dbReference type="SAM" id="MobiDB-lite"/>
    </source>
</evidence>
<comment type="caution">
    <text evidence="2">The sequence shown here is derived from an EMBL/GenBank/DDBJ whole genome shotgun (WGS) entry which is preliminary data.</text>
</comment>
<evidence type="ECO:0000313" key="3">
    <source>
        <dbReference type="Proteomes" id="UP000317624"/>
    </source>
</evidence>
<protein>
    <submittedName>
        <fullName evidence="2">Uncharacterized protein</fullName>
    </submittedName>
</protein>
<evidence type="ECO:0000313" key="2">
    <source>
        <dbReference type="EMBL" id="TVT43119.1"/>
    </source>
</evidence>
<dbReference type="RefSeq" id="WP_144844301.1">
    <property type="nucleotide sequence ID" value="NZ_VMRJ01000001.1"/>
</dbReference>
<proteinExistence type="predicted"/>
<feature type="region of interest" description="Disordered" evidence="1">
    <location>
        <begin position="123"/>
        <end position="144"/>
    </location>
</feature>
<sequence length="144" mass="15576">MEVNTTPNTARGEVRLTIAGQQHPVRFNLNVMRDWSKLSGRPASEFNLAIIEDHIEAFSSIITCAIRRFVPAYPEYAQDLAVDLLEEMPQAEADAIAEAITEATVTVNPLLASMSKQLAAKMQALTPSTPSENGATSETSLTAS</sequence>
<dbReference type="EMBL" id="VMRJ01000001">
    <property type="protein sequence ID" value="TVT43119.1"/>
    <property type="molecule type" value="Genomic_DNA"/>
</dbReference>
<name>A0A558C2W6_9BACT</name>
<gene>
    <name evidence="2" type="ORF">FNT36_03230</name>
</gene>
<dbReference type="Proteomes" id="UP000317624">
    <property type="component" value="Unassembled WGS sequence"/>
</dbReference>
<feature type="compositionally biased region" description="Polar residues" evidence="1">
    <location>
        <begin position="125"/>
        <end position="144"/>
    </location>
</feature>
<organism evidence="2 3">
    <name type="scientific">Hymenobacter setariae</name>
    <dbReference type="NCBI Taxonomy" id="2594794"/>
    <lineage>
        <taxon>Bacteria</taxon>
        <taxon>Pseudomonadati</taxon>
        <taxon>Bacteroidota</taxon>
        <taxon>Cytophagia</taxon>
        <taxon>Cytophagales</taxon>
        <taxon>Hymenobacteraceae</taxon>
        <taxon>Hymenobacter</taxon>
    </lineage>
</organism>
<reference evidence="2 3" key="1">
    <citation type="submission" date="2019-07" db="EMBL/GenBank/DDBJ databases">
        <title>Hymenobacter sp. straun FUR1 Genome sequencing and assembly.</title>
        <authorList>
            <person name="Chhetri G."/>
        </authorList>
    </citation>
    <scope>NUCLEOTIDE SEQUENCE [LARGE SCALE GENOMIC DNA]</scope>
    <source>
        <strain evidence="2 3">Fur1</strain>
    </source>
</reference>
<keyword evidence="3" id="KW-1185">Reference proteome</keyword>
<dbReference type="AlphaFoldDB" id="A0A558C2W6"/>
<accession>A0A558C2W6</accession>